<dbReference type="Pfam" id="PF04860">
    <property type="entry name" value="Phage_portal"/>
    <property type="match status" value="1"/>
</dbReference>
<reference evidence="6" key="1">
    <citation type="journal article" date="2021" name="Proc. Natl. Acad. Sci. U.S.A.">
        <title>A Catalog of Tens of Thousands of Viruses from Human Metagenomes Reveals Hidden Associations with Chronic Diseases.</title>
        <authorList>
            <person name="Tisza M.J."/>
            <person name="Buck C.B."/>
        </authorList>
    </citation>
    <scope>NUCLEOTIDE SEQUENCE</scope>
    <source>
        <strain evidence="6">Ctg8v2</strain>
    </source>
</reference>
<feature type="region of interest" description="Disordered" evidence="4">
    <location>
        <begin position="437"/>
        <end position="460"/>
    </location>
</feature>
<keyword evidence="1" id="KW-0118">Viral capsid assembly</keyword>
<keyword evidence="5" id="KW-1133">Transmembrane helix</keyword>
<dbReference type="InterPro" id="IPR006944">
    <property type="entry name" value="Phage/GTA_portal"/>
</dbReference>
<protein>
    <submittedName>
        <fullName evidence="6">Portal protein</fullName>
    </submittedName>
</protein>
<evidence type="ECO:0000256" key="4">
    <source>
        <dbReference type="SAM" id="MobiDB-lite"/>
    </source>
</evidence>
<dbReference type="EMBL" id="BK016128">
    <property type="protein sequence ID" value="DAF97231.1"/>
    <property type="molecule type" value="Genomic_DNA"/>
</dbReference>
<organism evidence="6">
    <name type="scientific">Siphoviridae sp. ctg8v2</name>
    <dbReference type="NCBI Taxonomy" id="2825604"/>
    <lineage>
        <taxon>Viruses</taxon>
        <taxon>Duplodnaviria</taxon>
        <taxon>Heunggongvirae</taxon>
        <taxon>Uroviricota</taxon>
        <taxon>Caudoviricetes</taxon>
    </lineage>
</organism>
<feature type="transmembrane region" description="Helical" evidence="5">
    <location>
        <begin position="20"/>
        <end position="41"/>
    </location>
</feature>
<feature type="compositionally biased region" description="Basic and acidic residues" evidence="4">
    <location>
        <begin position="440"/>
        <end position="460"/>
    </location>
</feature>
<keyword evidence="2" id="KW-1162">Viral penetration into host cytoplasm</keyword>
<keyword evidence="3" id="KW-0231">Viral genome packaging</keyword>
<keyword evidence="5" id="KW-0812">Transmembrane</keyword>
<proteinExistence type="predicted"/>
<keyword evidence="1" id="KW-1188">Viral release from host cell</keyword>
<sequence length="460" mass="50695">MRLELTARNRNDFANRSYRVRASILLLYFITGCPMGSLLFIKNATFSLYFSIKLELKVRKGENVGLFSDIWASVKSKSENTDVSGYTALFNAQATLGMKNAALESCLSYLARLISKGKFVFKNESSITDSDFNYALNVKPNPNQTASEFKVAMVKKLLNGELLVIRDNDKFYVADSFVTNYSLDGNTYSGVTINFSSSNVANAPNSGPYAQKYFDRVFTQGVDCFHLDNDNIGIKKYIDSLWEDYGKLFGILITNQLRVGQLRAKLSIPVNTKLEEDEQKKVQKQFATTLSQSLLTDPIVFVPDNGKAQSAYDEISSSKSATLQNQITDFGTLKKIFIGEIAGLIGIPPALVLGETANNSENLDLAIESAAIPLGNKLSEGFASLLIKESGFINGNTLQMTGFKTINILDRADAIDKVGSSGVVKINEVREASNLPPIPDGDRFIMTKNYEEKGKNSEDT</sequence>
<keyword evidence="5" id="KW-0472">Membrane</keyword>
<evidence type="ECO:0000256" key="2">
    <source>
        <dbReference type="ARBA" id="ARBA00023009"/>
    </source>
</evidence>
<keyword evidence="2" id="KW-1171">Viral genome ejection through host cell envelope</keyword>
<evidence type="ECO:0000256" key="3">
    <source>
        <dbReference type="ARBA" id="ARBA00023219"/>
    </source>
</evidence>
<evidence type="ECO:0000313" key="6">
    <source>
        <dbReference type="EMBL" id="DAF97231.1"/>
    </source>
</evidence>
<evidence type="ECO:0000256" key="1">
    <source>
        <dbReference type="ARBA" id="ARBA00022950"/>
    </source>
</evidence>
<accession>A0A8S5URX6</accession>
<keyword evidence="2" id="KW-1160">Virus entry into host cell</keyword>
<dbReference type="PROSITE" id="PS51257">
    <property type="entry name" value="PROKAR_LIPOPROTEIN"/>
    <property type="match status" value="1"/>
</dbReference>
<evidence type="ECO:0000256" key="5">
    <source>
        <dbReference type="SAM" id="Phobius"/>
    </source>
</evidence>
<name>A0A8S5URX6_9CAUD</name>